<dbReference type="AlphaFoldDB" id="A0A8S0VAE6"/>
<comment type="caution">
    <text evidence="3">The sequence shown here is derived from an EMBL/GenBank/DDBJ whole genome shotgun (WGS) entry which is preliminary data.</text>
</comment>
<evidence type="ECO:0000256" key="2">
    <source>
        <dbReference type="RuleBase" id="RU003690"/>
    </source>
</evidence>
<dbReference type="EMBL" id="CACTIH010009195">
    <property type="protein sequence ID" value="CAA3027243.1"/>
    <property type="molecule type" value="Genomic_DNA"/>
</dbReference>
<dbReference type="Gramene" id="OE9A078571T1">
    <property type="protein sequence ID" value="OE9A078571C1"/>
    <property type="gene ID" value="OE9A078571"/>
</dbReference>
<reference evidence="3 4" key="1">
    <citation type="submission" date="2019-12" db="EMBL/GenBank/DDBJ databases">
        <authorList>
            <person name="Alioto T."/>
            <person name="Alioto T."/>
            <person name="Gomez Garrido J."/>
        </authorList>
    </citation>
    <scope>NUCLEOTIDE SEQUENCE [LARGE SCALE GENOMIC DNA]</scope>
</reference>
<feature type="non-terminal residue" evidence="3">
    <location>
        <position position="1"/>
    </location>
</feature>
<dbReference type="Pfam" id="PF00232">
    <property type="entry name" value="Glyco_hydro_1"/>
    <property type="match status" value="1"/>
</dbReference>
<organism evidence="3 4">
    <name type="scientific">Olea europaea subsp. europaea</name>
    <dbReference type="NCBI Taxonomy" id="158383"/>
    <lineage>
        <taxon>Eukaryota</taxon>
        <taxon>Viridiplantae</taxon>
        <taxon>Streptophyta</taxon>
        <taxon>Embryophyta</taxon>
        <taxon>Tracheophyta</taxon>
        <taxon>Spermatophyta</taxon>
        <taxon>Magnoliopsida</taxon>
        <taxon>eudicotyledons</taxon>
        <taxon>Gunneridae</taxon>
        <taxon>Pentapetalae</taxon>
        <taxon>asterids</taxon>
        <taxon>lamiids</taxon>
        <taxon>Lamiales</taxon>
        <taxon>Oleaceae</taxon>
        <taxon>Oleeae</taxon>
        <taxon>Olea</taxon>
    </lineage>
</organism>
<keyword evidence="4" id="KW-1185">Reference proteome</keyword>
<dbReference type="InterPro" id="IPR017853">
    <property type="entry name" value="GH"/>
</dbReference>
<evidence type="ECO:0000313" key="4">
    <source>
        <dbReference type="Proteomes" id="UP000594638"/>
    </source>
</evidence>
<dbReference type="OrthoDB" id="65569at2759"/>
<dbReference type="PANTHER" id="PTHR10353">
    <property type="entry name" value="GLYCOSYL HYDROLASE"/>
    <property type="match status" value="1"/>
</dbReference>
<evidence type="ECO:0000256" key="1">
    <source>
        <dbReference type="ARBA" id="ARBA00010838"/>
    </source>
</evidence>
<dbReference type="SUPFAM" id="SSF51445">
    <property type="entry name" value="(Trans)glycosidases"/>
    <property type="match status" value="1"/>
</dbReference>
<feature type="non-terminal residue" evidence="3">
    <location>
        <position position="126"/>
    </location>
</feature>
<gene>
    <name evidence="3" type="ORF">OLEA9_A078571</name>
</gene>
<dbReference type="GO" id="GO:0005975">
    <property type="term" value="P:carbohydrate metabolic process"/>
    <property type="evidence" value="ECO:0007669"/>
    <property type="project" value="InterPro"/>
</dbReference>
<dbReference type="Gene3D" id="3.20.20.80">
    <property type="entry name" value="Glycosidases"/>
    <property type="match status" value="1"/>
</dbReference>
<proteinExistence type="inferred from homology"/>
<protein>
    <submittedName>
        <fullName evidence="3">Beta-glucosidase 18-like</fullName>
    </submittedName>
</protein>
<dbReference type="PANTHER" id="PTHR10353:SF175">
    <property type="entry name" value="BETA-GLUCOSIDASE 18-LIKE ISOFORM X1"/>
    <property type="match status" value="1"/>
</dbReference>
<dbReference type="GO" id="GO:0008422">
    <property type="term" value="F:beta-glucosidase activity"/>
    <property type="evidence" value="ECO:0007669"/>
    <property type="project" value="TreeGrafter"/>
</dbReference>
<accession>A0A8S0VAE6</accession>
<dbReference type="Proteomes" id="UP000594638">
    <property type="component" value="Unassembled WGS sequence"/>
</dbReference>
<sequence>ENEESMNHFICAYTLEWCNRGGKFGGVNQAGILFYNTIIDNLLSRDNSKFSAGIEPFVKIHHFDYPQELEDRYGGWLSHLMQEDFVHFAKICFQSFGDRVKYWCTINEPNLFSEFAYERGTYPPAH</sequence>
<evidence type="ECO:0000313" key="3">
    <source>
        <dbReference type="EMBL" id="CAA3027243.1"/>
    </source>
</evidence>
<name>A0A8S0VAE6_OLEEU</name>
<comment type="similarity">
    <text evidence="1 2">Belongs to the glycosyl hydrolase 1 family.</text>
</comment>
<dbReference type="InterPro" id="IPR001360">
    <property type="entry name" value="Glyco_hydro_1"/>
</dbReference>